<reference evidence="1 2" key="2">
    <citation type="submission" date="2017-09" db="EMBL/GenBank/DDBJ databases">
        <title>Extensive intraspecific genome diversity in a model arbuscular mycorrhizal fungus.</title>
        <authorList>
            <person name="Chen E.C."/>
            <person name="Morin E."/>
            <person name="Beaudet D."/>
            <person name="Noel J."/>
            <person name="Ndikumana S."/>
            <person name="Charron P."/>
            <person name="St-Onge C."/>
            <person name="Giorgi J."/>
            <person name="Grigoriev I.V."/>
            <person name="Roux C."/>
            <person name="Martin F.M."/>
            <person name="Corradi N."/>
        </authorList>
    </citation>
    <scope>NUCLEOTIDE SEQUENCE [LARGE SCALE GENOMIC DNA]</scope>
    <source>
        <strain evidence="1 2">A5</strain>
    </source>
</reference>
<comment type="caution">
    <text evidence="1">The sequence shown here is derived from an EMBL/GenBank/DDBJ whole genome shotgun (WGS) entry which is preliminary data.</text>
</comment>
<name>A0A2N0Q7N6_9GLOM</name>
<accession>A0A2N0Q7N6</accession>
<dbReference type="AlphaFoldDB" id="A0A2N0Q7N6"/>
<protein>
    <submittedName>
        <fullName evidence="1">Uncharacterized protein</fullName>
    </submittedName>
</protein>
<proteinExistence type="predicted"/>
<dbReference type="EMBL" id="LLXJ01000102">
    <property type="protein sequence ID" value="PKC15095.1"/>
    <property type="molecule type" value="Genomic_DNA"/>
</dbReference>
<dbReference type="VEuPathDB" id="FungiDB:FUN_022354"/>
<organism evidence="1 2">
    <name type="scientific">Rhizophagus irregularis</name>
    <dbReference type="NCBI Taxonomy" id="588596"/>
    <lineage>
        <taxon>Eukaryota</taxon>
        <taxon>Fungi</taxon>
        <taxon>Fungi incertae sedis</taxon>
        <taxon>Mucoromycota</taxon>
        <taxon>Glomeromycotina</taxon>
        <taxon>Glomeromycetes</taxon>
        <taxon>Glomerales</taxon>
        <taxon>Glomeraceae</taxon>
        <taxon>Rhizophagus</taxon>
    </lineage>
</organism>
<evidence type="ECO:0000313" key="2">
    <source>
        <dbReference type="Proteomes" id="UP000232722"/>
    </source>
</evidence>
<dbReference type="VEuPathDB" id="FungiDB:RhiirFUN_011538"/>
<dbReference type="VEuPathDB" id="FungiDB:RhiirA1_479091"/>
<dbReference type="Proteomes" id="UP000232722">
    <property type="component" value="Unassembled WGS sequence"/>
</dbReference>
<gene>
    <name evidence="1" type="ORF">RhiirA5_370929</name>
</gene>
<evidence type="ECO:0000313" key="1">
    <source>
        <dbReference type="EMBL" id="PKC15095.1"/>
    </source>
</evidence>
<reference evidence="1 2" key="1">
    <citation type="submission" date="2016-04" db="EMBL/GenBank/DDBJ databases">
        <title>Genome analyses suggest a sexual origin of heterokaryosis in a supposedly ancient asexual fungus.</title>
        <authorList>
            <person name="Ropars J."/>
            <person name="Sedzielewska K."/>
            <person name="Noel J."/>
            <person name="Charron P."/>
            <person name="Farinelli L."/>
            <person name="Marton T."/>
            <person name="Kruger M."/>
            <person name="Pelin A."/>
            <person name="Brachmann A."/>
            <person name="Corradi N."/>
        </authorList>
    </citation>
    <scope>NUCLEOTIDE SEQUENCE [LARGE SCALE GENOMIC DNA]</scope>
    <source>
        <strain evidence="1 2">A5</strain>
    </source>
</reference>
<sequence>MSATSIKSDENFLKEFLRGFYQKIIDIDDYHITFENTLSEWIKNITKDTKTILELMQNHEKCELWFSGILGFFYQCGISCDHVDKTKALELYLLAVSNKEALCQKSTTKLHLLEENNDKFASIKSDENFLKEFLRDFYQKIIVICDYLVTFENTLNEWIKNIGKDTKTILELMQNHEKCELWFSGILGFFYQCGIGCDHVDKTKALELYSLAKGP</sequence>